<dbReference type="HOGENOM" id="CLU_036654_0_1_1"/>
<dbReference type="Proteomes" id="UP000008281">
    <property type="component" value="Unassembled WGS sequence"/>
</dbReference>
<evidence type="ECO:0000313" key="3">
    <source>
        <dbReference type="Proteomes" id="UP000008281"/>
    </source>
</evidence>
<dbReference type="PANTHER" id="PTHR22744">
    <property type="entry name" value="HELIX LOOP HELIX PROTEIN 21-RELATED"/>
    <property type="match status" value="1"/>
</dbReference>
<dbReference type="PROSITE" id="PS50097">
    <property type="entry name" value="BTB"/>
    <property type="match status" value="1"/>
</dbReference>
<reference evidence="2" key="1">
    <citation type="submission" date="2007-07" db="EMBL/GenBank/DDBJ databases">
        <title>PCAP assembly of the Caenorhabditis remanei genome.</title>
        <authorList>
            <consortium name="The Caenorhabditis remanei Sequencing Consortium"/>
            <person name="Wilson R.K."/>
        </authorList>
    </citation>
    <scope>NUCLEOTIDE SEQUENCE [LARGE SCALE GENOMIC DNA]</scope>
    <source>
        <strain evidence="2">PB4641</strain>
    </source>
</reference>
<dbReference type="EMBL" id="DS269031">
    <property type="protein sequence ID" value="EFP07971.1"/>
    <property type="molecule type" value="Genomic_DNA"/>
</dbReference>
<dbReference type="Gene3D" id="3.30.710.10">
    <property type="entry name" value="Potassium Channel Kv1.1, Chain A"/>
    <property type="match status" value="1"/>
</dbReference>
<proteinExistence type="predicted"/>
<organism evidence="3">
    <name type="scientific">Caenorhabditis remanei</name>
    <name type="common">Caenorhabditis vulgaris</name>
    <dbReference type="NCBI Taxonomy" id="31234"/>
    <lineage>
        <taxon>Eukaryota</taxon>
        <taxon>Metazoa</taxon>
        <taxon>Ecdysozoa</taxon>
        <taxon>Nematoda</taxon>
        <taxon>Chromadorea</taxon>
        <taxon>Rhabditida</taxon>
        <taxon>Rhabditina</taxon>
        <taxon>Rhabditomorpha</taxon>
        <taxon>Rhabditoidea</taxon>
        <taxon>Rhabditidae</taxon>
        <taxon>Peloderinae</taxon>
        <taxon>Caenorhabditis</taxon>
    </lineage>
</organism>
<dbReference type="STRING" id="31234.E3NME9"/>
<dbReference type="OrthoDB" id="6018035at2759"/>
<feature type="domain" description="BTB" evidence="1">
    <location>
        <begin position="137"/>
        <end position="204"/>
    </location>
</feature>
<name>E3NME9_CAERE</name>
<dbReference type="Pfam" id="PF00651">
    <property type="entry name" value="BTB"/>
    <property type="match status" value="1"/>
</dbReference>
<gene>
    <name evidence="2" type="ORF">CRE_17651</name>
</gene>
<dbReference type="eggNOG" id="ENOG502RFNH">
    <property type="taxonomic scope" value="Eukaryota"/>
</dbReference>
<keyword evidence="3" id="KW-1185">Reference proteome</keyword>
<sequence length="295" mass="34422">MLGDPIEYRSGNLSVNGNTNGLVLESKSNKEIKCIWSKRILYYSPFRIIFKWKFDWSKLKNERVDKLTGYITLISVDNAFTAKKMNVELTENNQEFTNEFGYDFSPYDTVYYEYSLTPHYTSKKPSYEEMFLPSDQNDVILVVDGKKLHVSKAFLSYHSEFFRALFSSNFKEGQMDEIPIGDVSYEDFALLLSSFYPNPVLPTDRTVEKLLEMGRRFLVSSVIKVAEHHLLKMSKINNEKMLWMADEYGMPKLLKKCIRGLDTLAKAKQMKQSEKCVHLSDKTKLKVFDRLMDFI</sequence>
<dbReference type="SMART" id="SM00225">
    <property type="entry name" value="BTB"/>
    <property type="match status" value="1"/>
</dbReference>
<protein>
    <recommendedName>
        <fullName evidence="1">BTB domain-containing protein</fullName>
    </recommendedName>
</protein>
<dbReference type="InParanoid" id="E3NME9"/>
<dbReference type="FunCoup" id="E3NME9">
    <property type="interactions" value="27"/>
</dbReference>
<dbReference type="InterPro" id="IPR000210">
    <property type="entry name" value="BTB/POZ_dom"/>
</dbReference>
<evidence type="ECO:0000259" key="1">
    <source>
        <dbReference type="PROSITE" id="PS50097"/>
    </source>
</evidence>
<dbReference type="PANTHER" id="PTHR22744:SF14">
    <property type="entry name" value="BTB DOMAIN-CONTAINING PROTEIN-RELATED"/>
    <property type="match status" value="1"/>
</dbReference>
<evidence type="ECO:0000313" key="2">
    <source>
        <dbReference type="EMBL" id="EFP07971.1"/>
    </source>
</evidence>
<dbReference type="SUPFAM" id="SSF54695">
    <property type="entry name" value="POZ domain"/>
    <property type="match status" value="1"/>
</dbReference>
<dbReference type="CDD" id="cd18186">
    <property type="entry name" value="BTB_POZ_ZBTB_KLHL-like"/>
    <property type="match status" value="1"/>
</dbReference>
<dbReference type="AlphaFoldDB" id="E3NME9"/>
<dbReference type="InterPro" id="IPR011333">
    <property type="entry name" value="SKP1/BTB/POZ_sf"/>
</dbReference>
<accession>E3NME9</accession>